<organism evidence="2 3">
    <name type="scientific">Rhodopirellula baltica SH28</name>
    <dbReference type="NCBI Taxonomy" id="993517"/>
    <lineage>
        <taxon>Bacteria</taxon>
        <taxon>Pseudomonadati</taxon>
        <taxon>Planctomycetota</taxon>
        <taxon>Planctomycetia</taxon>
        <taxon>Pirellulales</taxon>
        <taxon>Pirellulaceae</taxon>
        <taxon>Rhodopirellula</taxon>
    </lineage>
</organism>
<evidence type="ECO:0000259" key="1">
    <source>
        <dbReference type="SMART" id="SM01321"/>
    </source>
</evidence>
<name>K5EDV2_RHOBT</name>
<protein>
    <submittedName>
        <fullName evidence="2">Transposase IS200-family protein</fullName>
    </submittedName>
</protein>
<dbReference type="Pfam" id="PF01797">
    <property type="entry name" value="Y1_Tnp"/>
    <property type="match status" value="1"/>
</dbReference>
<dbReference type="PANTHER" id="PTHR33360:SF2">
    <property type="entry name" value="TRANSPOSASE FOR INSERTION SEQUENCE ELEMENT IS200"/>
    <property type="match status" value="1"/>
</dbReference>
<dbReference type="GO" id="GO:0004803">
    <property type="term" value="F:transposase activity"/>
    <property type="evidence" value="ECO:0007669"/>
    <property type="project" value="InterPro"/>
</dbReference>
<dbReference type="GO" id="GO:0003677">
    <property type="term" value="F:DNA binding"/>
    <property type="evidence" value="ECO:0007669"/>
    <property type="project" value="InterPro"/>
</dbReference>
<proteinExistence type="predicted"/>
<accession>K5EDV2</accession>
<sequence>MLKDEGDRKRVHAYLAEIANKQDCPAIIVNGVEDHVHLLIRLGKTMDIATLVRNLKSDSSEWVKRELSIRNFYWQSGYGAFSVSHSHVDLLTKYINNQEEHHRNEGFQDEFRRICIKYKVLIDERYVWE</sequence>
<dbReference type="PATRIC" id="fig|993517.3.peg.889"/>
<dbReference type="EMBL" id="AMCW01000018">
    <property type="protein sequence ID" value="EKK04071.1"/>
    <property type="molecule type" value="Genomic_DNA"/>
</dbReference>
<evidence type="ECO:0000313" key="3">
    <source>
        <dbReference type="Proteomes" id="UP000007993"/>
    </source>
</evidence>
<dbReference type="GO" id="GO:0006313">
    <property type="term" value="P:DNA transposition"/>
    <property type="evidence" value="ECO:0007669"/>
    <property type="project" value="InterPro"/>
</dbReference>
<dbReference type="SMART" id="SM01321">
    <property type="entry name" value="Y1_Tnp"/>
    <property type="match status" value="1"/>
</dbReference>
<dbReference type="SUPFAM" id="SSF143422">
    <property type="entry name" value="Transposase IS200-like"/>
    <property type="match status" value="1"/>
</dbReference>
<dbReference type="InterPro" id="IPR002686">
    <property type="entry name" value="Transposase_17"/>
</dbReference>
<dbReference type="AlphaFoldDB" id="K5EDV2"/>
<feature type="domain" description="Transposase IS200-like" evidence="1">
    <location>
        <begin position="2"/>
        <end position="98"/>
    </location>
</feature>
<dbReference type="InterPro" id="IPR036515">
    <property type="entry name" value="Transposase_17_sf"/>
</dbReference>
<dbReference type="Proteomes" id="UP000007993">
    <property type="component" value="Unassembled WGS sequence"/>
</dbReference>
<gene>
    <name evidence="2" type="ORF">RBSH_00812</name>
</gene>
<dbReference type="Gene3D" id="3.30.70.1290">
    <property type="entry name" value="Transposase IS200-like"/>
    <property type="match status" value="1"/>
</dbReference>
<evidence type="ECO:0000313" key="2">
    <source>
        <dbReference type="EMBL" id="EKK04071.1"/>
    </source>
</evidence>
<reference evidence="2 3" key="1">
    <citation type="journal article" date="2013" name="Mar. Genomics">
        <title>Expression of sulfatases in Rhodopirellula baltica and the diversity of sulfatases in the genus Rhodopirellula.</title>
        <authorList>
            <person name="Wegner C.E."/>
            <person name="Richter-Heitmann T."/>
            <person name="Klindworth A."/>
            <person name="Klockow C."/>
            <person name="Richter M."/>
            <person name="Achstetter T."/>
            <person name="Glockner F.O."/>
            <person name="Harder J."/>
        </authorList>
    </citation>
    <scope>NUCLEOTIDE SEQUENCE [LARGE SCALE GENOMIC DNA]</scope>
    <source>
        <strain evidence="2 3">SH28</strain>
    </source>
</reference>
<dbReference type="PANTHER" id="PTHR33360">
    <property type="entry name" value="TRANSPOSASE FOR INSERTION SEQUENCE ELEMENT IS200"/>
    <property type="match status" value="1"/>
</dbReference>
<comment type="caution">
    <text evidence="2">The sequence shown here is derived from an EMBL/GenBank/DDBJ whole genome shotgun (WGS) entry which is preliminary data.</text>
</comment>